<keyword evidence="2" id="KW-0012">Acyltransferase</keyword>
<dbReference type="Proteomes" id="UP000199452">
    <property type="component" value="Unassembled WGS sequence"/>
</dbReference>
<dbReference type="GO" id="GO:0016746">
    <property type="term" value="F:acyltransferase activity"/>
    <property type="evidence" value="ECO:0007669"/>
    <property type="project" value="UniProtKB-KW"/>
</dbReference>
<feature type="domain" description="Phospholipid/glycerol acyltransferase" evidence="1">
    <location>
        <begin position="42"/>
        <end position="160"/>
    </location>
</feature>
<dbReference type="OrthoDB" id="152799at2"/>
<proteinExistence type="predicted"/>
<dbReference type="Pfam" id="PF01553">
    <property type="entry name" value="Acyltransferase"/>
    <property type="match status" value="1"/>
</dbReference>
<organism evidence="2 3">
    <name type="scientific">Williamwhitmania taraxaci</name>
    <dbReference type="NCBI Taxonomy" id="1640674"/>
    <lineage>
        <taxon>Bacteria</taxon>
        <taxon>Pseudomonadati</taxon>
        <taxon>Bacteroidota</taxon>
        <taxon>Bacteroidia</taxon>
        <taxon>Bacteroidales</taxon>
        <taxon>Williamwhitmaniaceae</taxon>
        <taxon>Williamwhitmania</taxon>
    </lineage>
</organism>
<dbReference type="RefSeq" id="WP_092439311.1">
    <property type="nucleotide sequence ID" value="NZ_FMYP01000046.1"/>
</dbReference>
<accession>A0A1G6NWB5</accession>
<dbReference type="AlphaFoldDB" id="A0A1G6NWB5"/>
<keyword evidence="3" id="KW-1185">Reference proteome</keyword>
<keyword evidence="2" id="KW-0808">Transferase</keyword>
<protein>
    <submittedName>
        <fullName evidence="2">Acyltransferase</fullName>
    </submittedName>
</protein>
<dbReference type="STRING" id="1640674.SAMN05216323_104621"/>
<reference evidence="2 3" key="1">
    <citation type="submission" date="2016-09" db="EMBL/GenBank/DDBJ databases">
        <authorList>
            <person name="Capua I."/>
            <person name="De Benedictis P."/>
            <person name="Joannis T."/>
            <person name="Lombin L.H."/>
            <person name="Cattoli G."/>
        </authorList>
    </citation>
    <scope>NUCLEOTIDE SEQUENCE [LARGE SCALE GENOMIC DNA]</scope>
    <source>
        <strain evidence="2 3">A7P-90m</strain>
    </source>
</reference>
<dbReference type="InterPro" id="IPR002123">
    <property type="entry name" value="Plipid/glycerol_acylTrfase"/>
</dbReference>
<gene>
    <name evidence="2" type="ORF">SAMN05216323_104621</name>
</gene>
<dbReference type="SUPFAM" id="SSF69593">
    <property type="entry name" value="Glycerol-3-phosphate (1)-acyltransferase"/>
    <property type="match status" value="1"/>
</dbReference>
<name>A0A1G6NWB5_9BACT</name>
<evidence type="ECO:0000313" key="3">
    <source>
        <dbReference type="Proteomes" id="UP000199452"/>
    </source>
</evidence>
<sequence>MIKTNHNRLYAWFFDRYIGYILKKQFREINITGHVEHKERPILIIGNHFSWWDGFFILHLNRMVFKRKFYIMMLEEQLKHRLFLSRIGAYSIFPGTKSVIESLNYTVDLLNDSSNMVAIFPQGEIESAYTSTFRFEKGLQFVLNRSTSQTPICLVFMVTLVDYYSHRKPSLTIAVEEYKDFGTADAASVEDAYNEFFQRTIQRQNALYK</sequence>
<dbReference type="SMART" id="SM00563">
    <property type="entry name" value="PlsC"/>
    <property type="match status" value="1"/>
</dbReference>
<dbReference type="CDD" id="cd06551">
    <property type="entry name" value="LPLAT"/>
    <property type="match status" value="1"/>
</dbReference>
<evidence type="ECO:0000259" key="1">
    <source>
        <dbReference type="SMART" id="SM00563"/>
    </source>
</evidence>
<evidence type="ECO:0000313" key="2">
    <source>
        <dbReference type="EMBL" id="SDC72222.1"/>
    </source>
</evidence>
<dbReference type="EMBL" id="FMYP01000046">
    <property type="protein sequence ID" value="SDC72222.1"/>
    <property type="molecule type" value="Genomic_DNA"/>
</dbReference>